<dbReference type="EC" id="3.2.2.27" evidence="3"/>
<dbReference type="STRING" id="36849.OXPF_27070"/>
<accession>A0A0P8Y9X2</accession>
<evidence type="ECO:0000313" key="14">
    <source>
        <dbReference type="Proteomes" id="UP000050326"/>
    </source>
</evidence>
<dbReference type="Pfam" id="PF03167">
    <property type="entry name" value="UDG"/>
    <property type="match status" value="1"/>
</dbReference>
<evidence type="ECO:0000256" key="6">
    <source>
        <dbReference type="ARBA" id="ARBA00022723"/>
    </source>
</evidence>
<name>A0A0P8Y9X2_9CLOT</name>
<dbReference type="GO" id="GO:0004844">
    <property type="term" value="F:uracil DNA N-glycosylase activity"/>
    <property type="evidence" value="ECO:0007669"/>
    <property type="project" value="UniProtKB-EC"/>
</dbReference>
<evidence type="ECO:0000256" key="2">
    <source>
        <dbReference type="ARBA" id="ARBA00006521"/>
    </source>
</evidence>
<dbReference type="CDD" id="cd10030">
    <property type="entry name" value="UDG-F4_TTUDGA_SPO1dp_like"/>
    <property type="match status" value="1"/>
</dbReference>
<protein>
    <recommendedName>
        <fullName evidence="4">Type-4 uracil-DNA glycosylase</fullName>
        <ecNumber evidence="3">3.2.2.27</ecNumber>
    </recommendedName>
</protein>
<keyword evidence="11" id="KW-0234">DNA repair</keyword>
<keyword evidence="5" id="KW-0004">4Fe-4S</keyword>
<evidence type="ECO:0000256" key="10">
    <source>
        <dbReference type="ARBA" id="ARBA00023014"/>
    </source>
</evidence>
<dbReference type="InterPro" id="IPR005122">
    <property type="entry name" value="Uracil-DNA_glycosylase-like"/>
</dbReference>
<keyword evidence="8" id="KW-0378">Hydrolase</keyword>
<keyword evidence="14" id="KW-1185">Reference proteome</keyword>
<evidence type="ECO:0000256" key="9">
    <source>
        <dbReference type="ARBA" id="ARBA00023004"/>
    </source>
</evidence>
<dbReference type="EMBL" id="LKET01000037">
    <property type="protein sequence ID" value="KPU43727.1"/>
    <property type="molecule type" value="Genomic_DNA"/>
</dbReference>
<evidence type="ECO:0000256" key="4">
    <source>
        <dbReference type="ARBA" id="ARBA00019403"/>
    </source>
</evidence>
<feature type="domain" description="Uracil-DNA glycosylase-like" evidence="12">
    <location>
        <begin position="30"/>
        <end position="186"/>
    </location>
</feature>
<evidence type="ECO:0000259" key="12">
    <source>
        <dbReference type="SMART" id="SM00986"/>
    </source>
</evidence>
<reference evidence="13 14" key="1">
    <citation type="submission" date="2015-09" db="EMBL/GenBank/DDBJ databases">
        <title>Genome sequence of Oxobacter pfennigii DSM 3222.</title>
        <authorList>
            <person name="Poehlein A."/>
            <person name="Bengelsdorf F.R."/>
            <person name="Schiel-Bengelsdorf B."/>
            <person name="Duerre P."/>
            <person name="Daniel R."/>
        </authorList>
    </citation>
    <scope>NUCLEOTIDE SEQUENCE [LARGE SCALE GENOMIC DNA]</scope>
    <source>
        <strain evidence="13 14">DSM 3222</strain>
    </source>
</reference>
<keyword evidence="6" id="KW-0479">Metal-binding</keyword>
<dbReference type="RefSeq" id="WP_054875729.1">
    <property type="nucleotide sequence ID" value="NZ_LKET01000037.1"/>
</dbReference>
<evidence type="ECO:0000256" key="8">
    <source>
        <dbReference type="ARBA" id="ARBA00022801"/>
    </source>
</evidence>
<dbReference type="AlphaFoldDB" id="A0A0P8Y9X2"/>
<dbReference type="SMART" id="SM00986">
    <property type="entry name" value="UDG"/>
    <property type="match status" value="1"/>
</dbReference>
<dbReference type="OrthoDB" id="5290748at2"/>
<dbReference type="SMART" id="SM00987">
    <property type="entry name" value="UreE_C"/>
    <property type="match status" value="1"/>
</dbReference>
<dbReference type="SUPFAM" id="SSF52141">
    <property type="entry name" value="Uracil-DNA glycosylase-like"/>
    <property type="match status" value="1"/>
</dbReference>
<dbReference type="GO" id="GO:0046872">
    <property type="term" value="F:metal ion binding"/>
    <property type="evidence" value="ECO:0007669"/>
    <property type="project" value="UniProtKB-KW"/>
</dbReference>
<dbReference type="Gene3D" id="3.40.470.10">
    <property type="entry name" value="Uracil-DNA glycosylase-like domain"/>
    <property type="match status" value="1"/>
</dbReference>
<dbReference type="GO" id="GO:0006281">
    <property type="term" value="P:DNA repair"/>
    <property type="evidence" value="ECO:0007669"/>
    <property type="project" value="UniProtKB-KW"/>
</dbReference>
<keyword evidence="7" id="KW-0227">DNA damage</keyword>
<evidence type="ECO:0000313" key="13">
    <source>
        <dbReference type="EMBL" id="KPU43727.1"/>
    </source>
</evidence>
<dbReference type="NCBIfam" id="TIGR00758">
    <property type="entry name" value="UDG_fam4"/>
    <property type="match status" value="1"/>
</dbReference>
<dbReference type="PANTHER" id="PTHR33693">
    <property type="entry name" value="TYPE-5 URACIL-DNA GLYCOSYLASE"/>
    <property type="match status" value="1"/>
</dbReference>
<dbReference type="InterPro" id="IPR051536">
    <property type="entry name" value="UDG_Type-4/5"/>
</dbReference>
<dbReference type="Proteomes" id="UP000050326">
    <property type="component" value="Unassembled WGS sequence"/>
</dbReference>
<comment type="caution">
    <text evidence="13">The sequence shown here is derived from an EMBL/GenBank/DDBJ whole genome shotgun (WGS) entry which is preliminary data.</text>
</comment>
<comment type="catalytic activity">
    <reaction evidence="1">
        <text>Hydrolyzes single-stranded DNA or mismatched double-stranded DNA and polynucleotides, releasing free uracil.</text>
        <dbReference type="EC" id="3.2.2.27"/>
    </reaction>
</comment>
<evidence type="ECO:0000256" key="5">
    <source>
        <dbReference type="ARBA" id="ARBA00022485"/>
    </source>
</evidence>
<keyword evidence="9" id="KW-0408">Iron</keyword>
<dbReference type="PANTHER" id="PTHR33693:SF1">
    <property type="entry name" value="TYPE-4 URACIL-DNA GLYCOSYLASE"/>
    <property type="match status" value="1"/>
</dbReference>
<keyword evidence="10" id="KW-0411">Iron-sulfur</keyword>
<dbReference type="InterPro" id="IPR005273">
    <property type="entry name" value="Ura-DNA_glyco_family4"/>
</dbReference>
<comment type="similarity">
    <text evidence="2">Belongs to the uracil-DNA glycosylase (UDG) superfamily. Type 4 (UDGa) family.</text>
</comment>
<evidence type="ECO:0000256" key="7">
    <source>
        <dbReference type="ARBA" id="ARBA00022763"/>
    </source>
</evidence>
<evidence type="ECO:0000256" key="3">
    <source>
        <dbReference type="ARBA" id="ARBA00012030"/>
    </source>
</evidence>
<sequence length="198" mass="22764">MKNEQLEKLKRQCVDNVEKEFPGGDKVIVFGEGNTDTDIVLVGEAPGEKETLLARPFVGQAGKILDEFLEILKLNREDIYITNIVKFRPYKINAKTGRLSNRAPNKEEVKLCRPYLIKQLEIIKPKIVVTLGNISLRAIIDDDRITIGESHGTLMDMRSFFLLPLYHPASIIYNRKLKEIYQKDLVKLKCFIKDYINV</sequence>
<dbReference type="InterPro" id="IPR036895">
    <property type="entry name" value="Uracil-DNA_glycosylase-like_sf"/>
</dbReference>
<organism evidence="13 14">
    <name type="scientific">Oxobacter pfennigii</name>
    <dbReference type="NCBI Taxonomy" id="36849"/>
    <lineage>
        <taxon>Bacteria</taxon>
        <taxon>Bacillati</taxon>
        <taxon>Bacillota</taxon>
        <taxon>Clostridia</taxon>
        <taxon>Eubacteriales</taxon>
        <taxon>Clostridiaceae</taxon>
        <taxon>Oxobacter</taxon>
    </lineage>
</organism>
<evidence type="ECO:0000256" key="1">
    <source>
        <dbReference type="ARBA" id="ARBA00001400"/>
    </source>
</evidence>
<evidence type="ECO:0000256" key="11">
    <source>
        <dbReference type="ARBA" id="ARBA00023204"/>
    </source>
</evidence>
<gene>
    <name evidence="13" type="ORF">OXPF_27070</name>
</gene>
<dbReference type="GO" id="GO:0051539">
    <property type="term" value="F:4 iron, 4 sulfur cluster binding"/>
    <property type="evidence" value="ECO:0007669"/>
    <property type="project" value="UniProtKB-KW"/>
</dbReference>
<proteinExistence type="inferred from homology"/>